<dbReference type="Proteomes" id="UP001190700">
    <property type="component" value="Unassembled WGS sequence"/>
</dbReference>
<evidence type="ECO:0000313" key="3">
    <source>
        <dbReference type="Proteomes" id="UP001190700"/>
    </source>
</evidence>
<name>A0AAE0F826_9CHLO</name>
<dbReference type="EMBL" id="LGRX02023212">
    <property type="protein sequence ID" value="KAK3254768.1"/>
    <property type="molecule type" value="Genomic_DNA"/>
</dbReference>
<comment type="caution">
    <text evidence="2">The sequence shown here is derived from an EMBL/GenBank/DDBJ whole genome shotgun (WGS) entry which is preliminary data.</text>
</comment>
<keyword evidence="1" id="KW-1133">Transmembrane helix</keyword>
<keyword evidence="1" id="KW-0472">Membrane</keyword>
<evidence type="ECO:0000256" key="1">
    <source>
        <dbReference type="SAM" id="Phobius"/>
    </source>
</evidence>
<organism evidence="2 3">
    <name type="scientific">Cymbomonas tetramitiformis</name>
    <dbReference type="NCBI Taxonomy" id="36881"/>
    <lineage>
        <taxon>Eukaryota</taxon>
        <taxon>Viridiplantae</taxon>
        <taxon>Chlorophyta</taxon>
        <taxon>Pyramimonadophyceae</taxon>
        <taxon>Pyramimonadales</taxon>
        <taxon>Pyramimonadaceae</taxon>
        <taxon>Cymbomonas</taxon>
    </lineage>
</organism>
<reference evidence="2 3" key="1">
    <citation type="journal article" date="2015" name="Genome Biol. Evol.">
        <title>Comparative Genomics of a Bacterivorous Green Alga Reveals Evolutionary Causalities and Consequences of Phago-Mixotrophic Mode of Nutrition.</title>
        <authorList>
            <person name="Burns J.A."/>
            <person name="Paasch A."/>
            <person name="Narechania A."/>
            <person name="Kim E."/>
        </authorList>
    </citation>
    <scope>NUCLEOTIDE SEQUENCE [LARGE SCALE GENOMIC DNA]</scope>
    <source>
        <strain evidence="2 3">PLY_AMNH</strain>
    </source>
</reference>
<keyword evidence="3" id="KW-1185">Reference proteome</keyword>
<sequence>MGGTAPTRREGWSGADADEAGRVEWRASPGGMGVRTFVIILLIVVLVVTFSVGVYLMFKEKTMFGSRGENESRVETEGIHHVCSRPAVCLLLTWKGYFRHIQLCI</sequence>
<protein>
    <submittedName>
        <fullName evidence="2">Uncharacterized protein</fullName>
    </submittedName>
</protein>
<gene>
    <name evidence="2" type="ORF">CYMTET_36028</name>
</gene>
<dbReference type="AlphaFoldDB" id="A0AAE0F826"/>
<keyword evidence="1" id="KW-0812">Transmembrane</keyword>
<evidence type="ECO:0000313" key="2">
    <source>
        <dbReference type="EMBL" id="KAK3254768.1"/>
    </source>
</evidence>
<accession>A0AAE0F826</accession>
<proteinExistence type="predicted"/>
<feature type="transmembrane region" description="Helical" evidence="1">
    <location>
        <begin position="37"/>
        <end position="58"/>
    </location>
</feature>